<feature type="transmembrane region" description="Helical" evidence="2">
    <location>
        <begin position="98"/>
        <end position="119"/>
    </location>
</feature>
<name>A0A7S0B832_9DINO</name>
<gene>
    <name evidence="3" type="ORF">PBAH0796_LOCUS28395</name>
</gene>
<keyword evidence="2" id="KW-0472">Membrane</keyword>
<dbReference type="InterPro" id="IPR022127">
    <property type="entry name" value="STIMATE/YPL162C"/>
</dbReference>
<dbReference type="AlphaFoldDB" id="A0A7S0B832"/>
<sequence>MSKQLVGAGWGHFMNLFVAVLFGKALTTSEANNQCVWYLVGFMSDIVFVTFLCWAVTTAARPWIRKHCGIDIGDYEGASSSDDAGEKQQAERPALSPWLMWCFQTAIWLAIMTLVKAVVSAGVYVAQDILYTGFALAFRAIGLCHHQNAQLVTSVIVVPIIGDAFQFAVQDGFLKKRAPEYAPVDGAQAEGQQRSSSDAASSERELLDVGAS</sequence>
<feature type="region of interest" description="Disordered" evidence="1">
    <location>
        <begin position="184"/>
        <end position="212"/>
    </location>
</feature>
<feature type="compositionally biased region" description="Basic and acidic residues" evidence="1">
    <location>
        <begin position="201"/>
        <end position="212"/>
    </location>
</feature>
<organism evidence="3">
    <name type="scientific">Pyrodinium bahamense</name>
    <dbReference type="NCBI Taxonomy" id="73915"/>
    <lineage>
        <taxon>Eukaryota</taxon>
        <taxon>Sar</taxon>
        <taxon>Alveolata</taxon>
        <taxon>Dinophyceae</taxon>
        <taxon>Gonyaulacales</taxon>
        <taxon>Pyrocystaceae</taxon>
        <taxon>Pyrodinium</taxon>
    </lineage>
</organism>
<evidence type="ECO:0000256" key="1">
    <source>
        <dbReference type="SAM" id="MobiDB-lite"/>
    </source>
</evidence>
<feature type="transmembrane region" description="Helical" evidence="2">
    <location>
        <begin position="6"/>
        <end position="23"/>
    </location>
</feature>
<proteinExistence type="predicted"/>
<reference evidence="3" key="1">
    <citation type="submission" date="2021-01" db="EMBL/GenBank/DDBJ databases">
        <authorList>
            <person name="Corre E."/>
            <person name="Pelletier E."/>
            <person name="Niang G."/>
            <person name="Scheremetjew M."/>
            <person name="Finn R."/>
            <person name="Kale V."/>
            <person name="Holt S."/>
            <person name="Cochrane G."/>
            <person name="Meng A."/>
            <person name="Brown T."/>
            <person name="Cohen L."/>
        </authorList>
    </citation>
    <scope>NUCLEOTIDE SEQUENCE</scope>
    <source>
        <strain evidence="3">Pbaha01</strain>
    </source>
</reference>
<keyword evidence="2" id="KW-1133">Transmembrane helix</keyword>
<accession>A0A7S0B832</accession>
<dbReference type="Pfam" id="PF12400">
    <property type="entry name" value="STIMATE"/>
    <property type="match status" value="1"/>
</dbReference>
<evidence type="ECO:0000256" key="2">
    <source>
        <dbReference type="SAM" id="Phobius"/>
    </source>
</evidence>
<dbReference type="EMBL" id="HBEG01046694">
    <property type="protein sequence ID" value="CAD8384707.1"/>
    <property type="molecule type" value="Transcribed_RNA"/>
</dbReference>
<dbReference type="GO" id="GO:0016020">
    <property type="term" value="C:membrane"/>
    <property type="evidence" value="ECO:0007669"/>
    <property type="project" value="TreeGrafter"/>
</dbReference>
<protein>
    <submittedName>
        <fullName evidence="3">Uncharacterized protein</fullName>
    </submittedName>
</protein>
<evidence type="ECO:0000313" key="3">
    <source>
        <dbReference type="EMBL" id="CAD8384707.1"/>
    </source>
</evidence>
<dbReference type="PANTHER" id="PTHR31735">
    <property type="entry name" value="VACUOLAR MEMBRANE PROTEIN YPL162C"/>
    <property type="match status" value="1"/>
</dbReference>
<dbReference type="PANTHER" id="PTHR31735:SF1">
    <property type="entry name" value="VACUOLAR MEMBRANE PROTEIN YPL162C"/>
    <property type="match status" value="1"/>
</dbReference>
<keyword evidence="2" id="KW-0812">Transmembrane</keyword>
<feature type="transmembrane region" description="Helical" evidence="2">
    <location>
        <begin position="35"/>
        <end position="57"/>
    </location>
</feature>